<keyword evidence="1" id="KW-1133">Transmembrane helix</keyword>
<name>A0A9P6ZGE6_9AGAM</name>
<dbReference type="OrthoDB" id="2688290at2759"/>
<keyword evidence="1" id="KW-0812">Transmembrane</keyword>
<accession>A0A9P6ZGE6</accession>
<feature type="transmembrane region" description="Helical" evidence="1">
    <location>
        <begin position="60"/>
        <end position="78"/>
    </location>
</feature>
<keyword evidence="3" id="KW-1185">Reference proteome</keyword>
<protein>
    <submittedName>
        <fullName evidence="2">Uncharacterized protein</fullName>
    </submittedName>
</protein>
<gene>
    <name evidence="2" type="ORF">EV702DRAFT_149265</name>
</gene>
<evidence type="ECO:0000256" key="1">
    <source>
        <dbReference type="SAM" id="Phobius"/>
    </source>
</evidence>
<evidence type="ECO:0000313" key="3">
    <source>
        <dbReference type="Proteomes" id="UP000714275"/>
    </source>
</evidence>
<organism evidence="2 3">
    <name type="scientific">Suillus placidus</name>
    <dbReference type="NCBI Taxonomy" id="48579"/>
    <lineage>
        <taxon>Eukaryota</taxon>
        <taxon>Fungi</taxon>
        <taxon>Dikarya</taxon>
        <taxon>Basidiomycota</taxon>
        <taxon>Agaricomycotina</taxon>
        <taxon>Agaricomycetes</taxon>
        <taxon>Agaricomycetidae</taxon>
        <taxon>Boletales</taxon>
        <taxon>Suillineae</taxon>
        <taxon>Suillaceae</taxon>
        <taxon>Suillus</taxon>
    </lineage>
</organism>
<evidence type="ECO:0000313" key="2">
    <source>
        <dbReference type="EMBL" id="KAG1763889.1"/>
    </source>
</evidence>
<proteinExistence type="predicted"/>
<comment type="caution">
    <text evidence="2">The sequence shown here is derived from an EMBL/GenBank/DDBJ whole genome shotgun (WGS) entry which is preliminary data.</text>
</comment>
<dbReference type="Proteomes" id="UP000714275">
    <property type="component" value="Unassembled WGS sequence"/>
</dbReference>
<sequence length="85" mass="9466">MDNDPRSHGWVDPCFTSMASHEPLILPMNFNAFSMTYSWTCLLCEAGIEDRSKGGGLSNGIAMLQLAWFIIHLVAYHVQPSDHLA</sequence>
<keyword evidence="1" id="KW-0472">Membrane</keyword>
<dbReference type="EMBL" id="JABBWD010000143">
    <property type="protein sequence ID" value="KAG1763889.1"/>
    <property type="molecule type" value="Genomic_DNA"/>
</dbReference>
<dbReference type="AlphaFoldDB" id="A0A9P6ZGE6"/>
<reference evidence="2" key="1">
    <citation type="journal article" date="2020" name="New Phytol.">
        <title>Comparative genomics reveals dynamic genome evolution in host specialist ectomycorrhizal fungi.</title>
        <authorList>
            <person name="Lofgren L.A."/>
            <person name="Nguyen N.H."/>
            <person name="Vilgalys R."/>
            <person name="Ruytinx J."/>
            <person name="Liao H.L."/>
            <person name="Branco S."/>
            <person name="Kuo A."/>
            <person name="LaButti K."/>
            <person name="Lipzen A."/>
            <person name="Andreopoulos W."/>
            <person name="Pangilinan J."/>
            <person name="Riley R."/>
            <person name="Hundley H."/>
            <person name="Na H."/>
            <person name="Barry K."/>
            <person name="Grigoriev I.V."/>
            <person name="Stajich J.E."/>
            <person name="Kennedy P.G."/>
        </authorList>
    </citation>
    <scope>NUCLEOTIDE SEQUENCE</scope>
    <source>
        <strain evidence="2">DOB743</strain>
    </source>
</reference>
<feature type="transmembrane region" description="Helical" evidence="1">
    <location>
        <begin position="30"/>
        <end position="48"/>
    </location>
</feature>